<evidence type="ECO:0000256" key="5">
    <source>
        <dbReference type="ARBA" id="ARBA00023136"/>
    </source>
</evidence>
<dbReference type="InterPro" id="IPR057336">
    <property type="entry name" value="GerAC_N"/>
</dbReference>
<feature type="domain" description="Spore germination protein N-terminal" evidence="10">
    <location>
        <begin position="22"/>
        <end position="195"/>
    </location>
</feature>
<evidence type="ECO:0000256" key="2">
    <source>
        <dbReference type="ARBA" id="ARBA00007886"/>
    </source>
</evidence>
<keyword evidence="5" id="KW-0472">Membrane</keyword>
<evidence type="ECO:0000313" key="11">
    <source>
        <dbReference type="EMBL" id="MCR8636695.1"/>
    </source>
</evidence>
<evidence type="ECO:0000256" key="3">
    <source>
        <dbReference type="ARBA" id="ARBA00022544"/>
    </source>
</evidence>
<feature type="chain" id="PRO_5045995902" evidence="8">
    <location>
        <begin position="22"/>
        <end position="389"/>
    </location>
</feature>
<dbReference type="InterPro" id="IPR038501">
    <property type="entry name" value="Spore_GerAC_C_sf"/>
</dbReference>
<evidence type="ECO:0000256" key="7">
    <source>
        <dbReference type="ARBA" id="ARBA00023288"/>
    </source>
</evidence>
<dbReference type="PANTHER" id="PTHR35789">
    <property type="entry name" value="SPORE GERMINATION PROTEIN B3"/>
    <property type="match status" value="1"/>
</dbReference>
<dbReference type="InterPro" id="IPR008844">
    <property type="entry name" value="Spore_GerAC-like"/>
</dbReference>
<protein>
    <submittedName>
        <fullName evidence="11">Ger(X)C family spore germination protein</fullName>
    </submittedName>
</protein>
<dbReference type="Pfam" id="PF25198">
    <property type="entry name" value="Spore_GerAC_N"/>
    <property type="match status" value="1"/>
</dbReference>
<feature type="signal peptide" evidence="8">
    <location>
        <begin position="1"/>
        <end position="21"/>
    </location>
</feature>
<evidence type="ECO:0000256" key="8">
    <source>
        <dbReference type="SAM" id="SignalP"/>
    </source>
</evidence>
<keyword evidence="3" id="KW-0309">Germination</keyword>
<keyword evidence="12" id="KW-1185">Reference proteome</keyword>
<dbReference type="Gene3D" id="3.30.300.210">
    <property type="entry name" value="Nutrient germinant receptor protein C, domain 3"/>
    <property type="match status" value="1"/>
</dbReference>
<feature type="domain" description="Spore germination GerAC-like C-terminal" evidence="9">
    <location>
        <begin position="213"/>
        <end position="376"/>
    </location>
</feature>
<dbReference type="Proteomes" id="UP001300012">
    <property type="component" value="Unassembled WGS sequence"/>
</dbReference>
<dbReference type="InterPro" id="IPR046953">
    <property type="entry name" value="Spore_GerAC-like_C"/>
</dbReference>
<comment type="subcellular location">
    <subcellularLocation>
        <location evidence="1">Membrane</location>
        <topology evidence="1">Lipid-anchor</topology>
    </subcellularLocation>
</comment>
<sequence>MKRCVLSLLLLTLLLPLTGCWDRTEINDVGFVLSTALDVEKDGQVRYSVLLPLPGQMGGPGGGGGGTSGDKSYYIDSEVGRTYREAQMKLQKRMSRRMYLAHRRTILIGEEMAKRGIRDLFDATPRSPENRMSTYMLVTKGTAYEMLQATPRFERFPSEAIRELAKYRAFEDMNMKDIALGLSSQGGDPVAVYVAVKESQKGEKTSKEIELKGYAQFHGDKMIGTFENETAQGFSWLHNSNTIESVTLMVAEEHLMTLNVYNTKTKITVNINNGNIEYLIKTMAKARLSEDRSFYDLSQMKKMIEVEHTLSAYIKKSMQALIDKSIKTNTDPALLGTYIWRAYPDLWKKSFKKQWPDAMKDAHFTIQVESDITNTGLIYENVTKERIDE</sequence>
<comment type="similarity">
    <text evidence="2">Belongs to the GerABKC lipoprotein family.</text>
</comment>
<dbReference type="RefSeq" id="WP_258218189.1">
    <property type="nucleotide sequence ID" value="NZ_JANQBD010000051.1"/>
</dbReference>
<reference evidence="11 12" key="1">
    <citation type="submission" date="2022-08" db="EMBL/GenBank/DDBJ databases">
        <title>Paenibacillus endoradicis sp. nov., Paenibacillus radicibacter sp. nov and Paenibacillus pararadicis sp. nov., three cold-adapted plant growth-promoting bacteria isolated from root of Larix gmelinii in Great Khingan.</title>
        <authorList>
            <person name="Xue H."/>
        </authorList>
    </citation>
    <scope>NUCLEOTIDE SEQUENCE [LARGE SCALE GENOMIC DNA]</scope>
    <source>
        <strain evidence="11 12">N5-1-1-5</strain>
    </source>
</reference>
<evidence type="ECO:0000259" key="9">
    <source>
        <dbReference type="Pfam" id="PF05504"/>
    </source>
</evidence>
<accession>A0ABT1YUL0</accession>
<dbReference type="Pfam" id="PF05504">
    <property type="entry name" value="Spore_GerAC"/>
    <property type="match status" value="1"/>
</dbReference>
<proteinExistence type="inferred from homology"/>
<evidence type="ECO:0000256" key="1">
    <source>
        <dbReference type="ARBA" id="ARBA00004635"/>
    </source>
</evidence>
<dbReference type="EMBL" id="JANQBD010000051">
    <property type="protein sequence ID" value="MCR8636695.1"/>
    <property type="molecule type" value="Genomic_DNA"/>
</dbReference>
<evidence type="ECO:0000259" key="10">
    <source>
        <dbReference type="Pfam" id="PF25198"/>
    </source>
</evidence>
<comment type="caution">
    <text evidence="11">The sequence shown here is derived from an EMBL/GenBank/DDBJ whole genome shotgun (WGS) entry which is preliminary data.</text>
</comment>
<gene>
    <name evidence="11" type="ORF">NV381_36595</name>
</gene>
<keyword evidence="6" id="KW-0564">Palmitate</keyword>
<name>A0ABT1YUL0_9BACL</name>
<dbReference type="PANTHER" id="PTHR35789:SF1">
    <property type="entry name" value="SPORE GERMINATION PROTEIN B3"/>
    <property type="match status" value="1"/>
</dbReference>
<evidence type="ECO:0000256" key="6">
    <source>
        <dbReference type="ARBA" id="ARBA00023139"/>
    </source>
</evidence>
<keyword evidence="7" id="KW-0449">Lipoprotein</keyword>
<keyword evidence="4 8" id="KW-0732">Signal</keyword>
<dbReference type="NCBIfam" id="TIGR02887">
    <property type="entry name" value="spore_ger_x_C"/>
    <property type="match status" value="1"/>
</dbReference>
<organism evidence="11 12">
    <name type="scientific">Paenibacillus radicis</name>
    <name type="common">ex Xue et al. 2023</name>
    <dbReference type="NCBI Taxonomy" id="2972489"/>
    <lineage>
        <taxon>Bacteria</taxon>
        <taxon>Bacillati</taxon>
        <taxon>Bacillota</taxon>
        <taxon>Bacilli</taxon>
        <taxon>Bacillales</taxon>
        <taxon>Paenibacillaceae</taxon>
        <taxon>Paenibacillus</taxon>
    </lineage>
</organism>
<evidence type="ECO:0000256" key="4">
    <source>
        <dbReference type="ARBA" id="ARBA00022729"/>
    </source>
</evidence>
<evidence type="ECO:0000313" key="12">
    <source>
        <dbReference type="Proteomes" id="UP001300012"/>
    </source>
</evidence>